<dbReference type="AlphaFoldDB" id="A0A9P0THT4"/>
<dbReference type="PANTHER" id="PTHR45712">
    <property type="entry name" value="AGAP008170-PA"/>
    <property type="match status" value="1"/>
</dbReference>
<evidence type="ECO:0000256" key="3">
    <source>
        <dbReference type="SAM" id="Phobius"/>
    </source>
</evidence>
<dbReference type="InterPro" id="IPR001611">
    <property type="entry name" value="Leu-rich_rpt"/>
</dbReference>
<protein>
    <recommendedName>
        <fullName evidence="6">LRRCT domain-containing protein</fullName>
    </recommendedName>
</protein>
<dbReference type="SUPFAM" id="SSF52058">
    <property type="entry name" value="L domain-like"/>
    <property type="match status" value="4"/>
</dbReference>
<keyword evidence="3" id="KW-0472">Membrane</keyword>
<keyword evidence="1" id="KW-0433">Leucine-rich repeat</keyword>
<accession>A0A9P0THT4</accession>
<proteinExistence type="predicted"/>
<dbReference type="Pfam" id="PF00560">
    <property type="entry name" value="LRR_1"/>
    <property type="match status" value="1"/>
</dbReference>
<dbReference type="InterPro" id="IPR003591">
    <property type="entry name" value="Leu-rich_rpt_typical-subtyp"/>
</dbReference>
<dbReference type="SMART" id="SM00365">
    <property type="entry name" value="LRR_SD22"/>
    <property type="match status" value="7"/>
</dbReference>
<dbReference type="Gene3D" id="3.80.10.10">
    <property type="entry name" value="Ribonuclease Inhibitor"/>
    <property type="match status" value="6"/>
</dbReference>
<dbReference type="FunFam" id="3.80.10.10:FF:001164">
    <property type="entry name" value="GH01279p"/>
    <property type="match status" value="1"/>
</dbReference>
<dbReference type="SMART" id="SM00364">
    <property type="entry name" value="LRR_BAC"/>
    <property type="match status" value="4"/>
</dbReference>
<name>A0A9P0THT4_PIEBR</name>
<sequence>MYGKQNTSHQLCCMTSSEIASLICISSTPLHDFFAVNMEILAIILVLAAITVPILKSEYIPPGPRFTCPKETEKHLIYPCVCEKGTDDGLFIRCSNAGLAVMSVGLGNLAGLGLPIEQLVLQESKISNLFGPLLHRSTVRVLHIIDTPIKTIDQYAFAGVNRTLQQLYIKNTNIEEFPNEAFQILGNLSILSLDGHKIKSLGKDIFANSMVVGKLEKLHLTNGLISDISPDALQHLKKLRTLDLHGNRLVTLKRSQFKGLREAEVLDLSYNNLTKLDGSNIGDLTKLGWCNASHNQLPDIPRGMFARNTVIKVVHLDNNKIKKLDTNSFRGMRFLRRVYLQDNQISDVGRGTFSAVTRIGTVDLARNLITKVDFQMFQQVKYAEIINLAENKIKLIEKQAFTDLYLATVNISHNELTSIEPGAFQNCNNMTLLDLSYNNLTEIDKSAFDENTYAFEFQVSYNQFTDFGQIPIHNMTGIRIMNASHNAIEVIPRNAFPKLYELHTVDVSHNNLKEISNAVFQNLFSLRYLYLSHNSMVQIKPATFGTIPTVLELDLSHNQLVDVSRGSLAKLASCRLLDISHNYLEKIFQIPISLGELNMAHNNLTEIRINTWPTMNALLRLNLSHNMLGDQLTHDAFSGLLTLQSLDLSANGLTRTPWEALNTLTSLQYLYLQYNELTSLTKSAFGNLPTTFKLDLSYNKLADIEPRSFDGMQQLLDLSLQGNLLEKIPNEAFKGLVALRKLDLSHNNLEKIDNKTHGLLDDCLSIEMINLSHNRIGFLSKKMFPASPWIPYRLLEIDLSHNEIPVLTLDLTIGAKKVKKLNLSGNYINDIRSNVLGNFTSLEVLDVSNNQLKDLVSRTADSKFQLPQNITHLYLQNNSLAVLPIDNIAKAQNLRVLDVRHNVLTSFYPELMKLIEHGLEVYFEDNKLKCDCFTRPLKHYLNKLPKSSLAKETKYNNIICAEPPSLENVSFMSIDEERLLCAGNIELMDKMKEYGNEYMFNTEPDLAFRDIQYSQSSIYVHWFILSTDDVADFYLFIRDQNNTLYYNKDVAYNLRFLTIAIDDNFKTALQKGGKLDVCIQAKSSSGFARKWFDGQCQSVPSNFESWPKKLNVDKRRLSRKKVYALDGYLTLTYDF</sequence>
<organism evidence="4 5">
    <name type="scientific">Pieris brassicae</name>
    <name type="common">White butterfly</name>
    <name type="synonym">Large white butterfly</name>
    <dbReference type="NCBI Taxonomy" id="7116"/>
    <lineage>
        <taxon>Eukaryota</taxon>
        <taxon>Metazoa</taxon>
        <taxon>Ecdysozoa</taxon>
        <taxon>Arthropoda</taxon>
        <taxon>Hexapoda</taxon>
        <taxon>Insecta</taxon>
        <taxon>Pterygota</taxon>
        <taxon>Neoptera</taxon>
        <taxon>Endopterygota</taxon>
        <taxon>Lepidoptera</taxon>
        <taxon>Glossata</taxon>
        <taxon>Ditrysia</taxon>
        <taxon>Papilionoidea</taxon>
        <taxon>Pieridae</taxon>
        <taxon>Pierinae</taxon>
        <taxon>Pieris</taxon>
    </lineage>
</organism>
<dbReference type="InterPro" id="IPR032675">
    <property type="entry name" value="LRR_dom_sf"/>
</dbReference>
<keyword evidence="3" id="KW-0812">Transmembrane</keyword>
<dbReference type="Pfam" id="PF13855">
    <property type="entry name" value="LRR_8"/>
    <property type="match status" value="6"/>
</dbReference>
<evidence type="ECO:0000256" key="1">
    <source>
        <dbReference type="ARBA" id="ARBA00022614"/>
    </source>
</evidence>
<evidence type="ECO:0000256" key="2">
    <source>
        <dbReference type="ARBA" id="ARBA00022737"/>
    </source>
</evidence>
<dbReference type="PROSITE" id="PS51450">
    <property type="entry name" value="LRR"/>
    <property type="match status" value="2"/>
</dbReference>
<dbReference type="SMART" id="SM00369">
    <property type="entry name" value="LRR_TYP"/>
    <property type="match status" value="23"/>
</dbReference>
<evidence type="ECO:0008006" key="6">
    <source>
        <dbReference type="Google" id="ProtNLM"/>
    </source>
</evidence>
<dbReference type="InterPro" id="IPR050333">
    <property type="entry name" value="SLRP"/>
</dbReference>
<evidence type="ECO:0000313" key="4">
    <source>
        <dbReference type="EMBL" id="CAH4029511.1"/>
    </source>
</evidence>
<comment type="caution">
    <text evidence="4">The sequence shown here is derived from an EMBL/GenBank/DDBJ whole genome shotgun (WGS) entry which is preliminary data.</text>
</comment>
<dbReference type="PANTHER" id="PTHR45712:SF22">
    <property type="entry name" value="INSULIN-LIKE GROWTH FACTOR-BINDING PROTEIN COMPLEX ACID LABILE SUBUNIT"/>
    <property type="match status" value="1"/>
</dbReference>
<keyword evidence="2" id="KW-0677">Repeat</keyword>
<reference evidence="4" key="1">
    <citation type="submission" date="2022-05" db="EMBL/GenBank/DDBJ databases">
        <authorList>
            <person name="Okamura Y."/>
        </authorList>
    </citation>
    <scope>NUCLEOTIDE SEQUENCE</scope>
</reference>
<keyword evidence="3" id="KW-1133">Transmembrane helix</keyword>
<keyword evidence="5" id="KW-1185">Reference proteome</keyword>
<dbReference type="EMBL" id="CALOZG010000008">
    <property type="protein sequence ID" value="CAH4029511.1"/>
    <property type="molecule type" value="Genomic_DNA"/>
</dbReference>
<dbReference type="Proteomes" id="UP001152562">
    <property type="component" value="Unassembled WGS sequence"/>
</dbReference>
<feature type="transmembrane region" description="Helical" evidence="3">
    <location>
        <begin position="33"/>
        <end position="55"/>
    </location>
</feature>
<gene>
    <name evidence="4" type="ORF">PIBRA_LOCUS6256</name>
</gene>
<evidence type="ECO:0000313" key="5">
    <source>
        <dbReference type="Proteomes" id="UP001152562"/>
    </source>
</evidence>